<dbReference type="InterPro" id="IPR013320">
    <property type="entry name" value="ConA-like_dom_sf"/>
</dbReference>
<keyword evidence="3" id="KW-0378">Hydrolase</keyword>
<keyword evidence="5" id="KW-0067">ATP-binding</keyword>
<feature type="region of interest" description="Disordered" evidence="7">
    <location>
        <begin position="812"/>
        <end position="859"/>
    </location>
</feature>
<dbReference type="PANTHER" id="PTHR47963">
    <property type="entry name" value="DEAD-BOX ATP-DEPENDENT RNA HELICASE 47, MITOCHONDRIAL"/>
    <property type="match status" value="1"/>
</dbReference>
<dbReference type="SUPFAM" id="SSF52540">
    <property type="entry name" value="P-loop containing nucleoside triphosphate hydrolases"/>
    <property type="match status" value="1"/>
</dbReference>
<evidence type="ECO:0000256" key="6">
    <source>
        <dbReference type="SAM" id="Coils"/>
    </source>
</evidence>
<dbReference type="Gene3D" id="3.40.50.300">
    <property type="entry name" value="P-loop containing nucleotide triphosphate hydrolases"/>
    <property type="match status" value="1"/>
</dbReference>
<dbReference type="SUPFAM" id="SSF49899">
    <property type="entry name" value="Concanavalin A-like lectins/glucanases"/>
    <property type="match status" value="1"/>
</dbReference>
<dbReference type="Gene3D" id="2.60.120.920">
    <property type="match status" value="1"/>
</dbReference>
<dbReference type="EC" id="3.6.4.13" evidence="1"/>
<evidence type="ECO:0000313" key="10">
    <source>
        <dbReference type="Proteomes" id="UP000604046"/>
    </source>
</evidence>
<gene>
    <name evidence="9" type="primary">ddx20</name>
    <name evidence="9" type="ORF">SNAT2548_LOCUS3755</name>
</gene>
<feature type="region of interest" description="Disordered" evidence="7">
    <location>
        <begin position="465"/>
        <end position="555"/>
    </location>
</feature>
<dbReference type="InterPro" id="IPR027417">
    <property type="entry name" value="P-loop_NTPase"/>
</dbReference>
<feature type="compositionally biased region" description="Basic and acidic residues" evidence="7">
    <location>
        <begin position="1"/>
        <end position="12"/>
    </location>
</feature>
<dbReference type="SMART" id="SM00490">
    <property type="entry name" value="HELICc"/>
    <property type="match status" value="1"/>
</dbReference>
<keyword evidence="4" id="KW-0347">Helicase</keyword>
<reference evidence="9" key="1">
    <citation type="submission" date="2021-02" db="EMBL/GenBank/DDBJ databases">
        <authorList>
            <person name="Dougan E. K."/>
            <person name="Rhodes N."/>
            <person name="Thang M."/>
            <person name="Chan C."/>
        </authorList>
    </citation>
    <scope>NUCLEOTIDE SEQUENCE</scope>
</reference>
<feature type="compositionally biased region" description="Gly residues" evidence="7">
    <location>
        <begin position="844"/>
        <end position="859"/>
    </location>
</feature>
<evidence type="ECO:0000256" key="4">
    <source>
        <dbReference type="ARBA" id="ARBA00022806"/>
    </source>
</evidence>
<dbReference type="AlphaFoldDB" id="A0A812IAI0"/>
<dbReference type="CDD" id="cd18787">
    <property type="entry name" value="SF2_C_DEAD"/>
    <property type="match status" value="1"/>
</dbReference>
<feature type="compositionally biased region" description="Basic and acidic residues" evidence="7">
    <location>
        <begin position="77"/>
        <end position="97"/>
    </location>
</feature>
<feature type="region of interest" description="Disordered" evidence="7">
    <location>
        <begin position="1"/>
        <end position="97"/>
    </location>
</feature>
<sequence length="1155" mass="129939">MPPKKAKAEAKKSQPKTKAKSATASDAEEPPKDEEMKEEEPLKEEVKEEKPKEEAQIKQDSEAEEPKAEVAEETTQEDAKMEDKDKEREEDAAKDARTKVKPGVVSLNLHDATLNAMPVCGGKVLMALTEGGMQYLLASARCSAGIKAGRYMYEVRILETLNPCETQGHTRVPAPRQLVRVGFSLSGSSVFLGDGDGNCCFDSEGFFTHDKARKKVSQKFFRDQTVAVLLNVDSTLPNANTVSLFVNGTRVAEPQPLPENLVGKPLYPTVTYKNVSLEVNFGPSPRSPLPFTCNMAAAAAVEDLEIPSVALRKDGKGELVLPVGLPDTGYFDWVDKFLAEHPDFVELSDRKILDWAAKSGIWKARNSAAGSGDKPEASTGVPAIDDWSVSRVIAAVAPTLPRKYIIPEMKANLVKSDRDEALLRFTSADFHRKAVVLMGEPDQQYIQWIQKLMLEEKQQQAEEERRWKAQEAERQRQQKKAQEERKRKADAARKSYEAAKRRRMGEEVEEEEPEEPQEPQEEEVPEEEPIGPVELTEEEKALKCRKPQTPDMQERDLARSYASFVLPVKSEGFDEVAFAWDKESSCSELLKSWIMEKKQTQRAEDLNPGADFKETWAAWQKAVQDWRKAQGDFRDPQKRRALKERKLEEAKKKIEEEKQTLIEAGDEEGARALEEKVEAEQNEEEIDTENLDVLAVEDISDIGNGEPLFGQFQYEDWILLSTRYELHLLAHCFKKDLNDPDRPSFHLKHLGFYYQKYYKRAWNFQQFGVKEFEDLVELLKDSVSVDASGHLKADEPEDTPLERFVKLTEDNRRERQRRIDAGDETARLKFSRPAQRGNEREGKGGYGKGGKGSYGGGSGYGQKRQDITAITELVFTKSLQFLAVSATFPPPLVALAEDLFVHVEKKRATRGQPVMRDLPHKVFLCTSAVKKDEDGLNIIQDGSEEGEVVETALLKGVLHLRYVLQGYHVRQKVPALLEVLTTAAYQQAFVFVGDSNNAIQIAELLNQAGVPAAASTGKLDQAWRTQAFAGLKRFQYRVLVCTDLMARGIDAEKVDVVVNLDLPVEKETYLHRSGRTARFGSVGWMVSLVFEGDEAEHLDFFQKQLGFELAEYADREAAVESVRDVKADSIRHSMVQLTSVLDETIRSTLPMQSDS</sequence>
<feature type="compositionally biased region" description="Acidic residues" evidence="7">
    <location>
        <begin position="507"/>
        <end position="529"/>
    </location>
</feature>
<feature type="compositionally biased region" description="Basic and acidic residues" evidence="7">
    <location>
        <begin position="465"/>
        <end position="499"/>
    </location>
</feature>
<keyword evidence="6" id="KW-0175">Coiled coil</keyword>
<protein>
    <recommendedName>
        <fullName evidence="1">RNA helicase</fullName>
        <ecNumber evidence="1">3.6.4.13</ecNumber>
    </recommendedName>
</protein>
<organism evidence="9 10">
    <name type="scientific">Symbiodinium natans</name>
    <dbReference type="NCBI Taxonomy" id="878477"/>
    <lineage>
        <taxon>Eukaryota</taxon>
        <taxon>Sar</taxon>
        <taxon>Alveolata</taxon>
        <taxon>Dinophyceae</taxon>
        <taxon>Suessiales</taxon>
        <taxon>Symbiodiniaceae</taxon>
        <taxon>Symbiodinium</taxon>
    </lineage>
</organism>
<evidence type="ECO:0000256" key="5">
    <source>
        <dbReference type="ARBA" id="ARBA00022840"/>
    </source>
</evidence>
<evidence type="ECO:0000259" key="8">
    <source>
        <dbReference type="PROSITE" id="PS51194"/>
    </source>
</evidence>
<dbReference type="Proteomes" id="UP000604046">
    <property type="component" value="Unassembled WGS sequence"/>
</dbReference>
<dbReference type="Pfam" id="PF00271">
    <property type="entry name" value="Helicase_C"/>
    <property type="match status" value="1"/>
</dbReference>
<dbReference type="OrthoDB" id="434787at2759"/>
<feature type="coiled-coil region" evidence="6">
    <location>
        <begin position="638"/>
        <end position="690"/>
    </location>
</feature>
<feature type="compositionally biased region" description="Basic and acidic residues" evidence="7">
    <location>
        <begin position="812"/>
        <end position="827"/>
    </location>
</feature>
<accession>A0A812IAI0</accession>
<evidence type="ECO:0000256" key="2">
    <source>
        <dbReference type="ARBA" id="ARBA00022741"/>
    </source>
</evidence>
<dbReference type="InterPro" id="IPR050547">
    <property type="entry name" value="DEAD_box_RNA_helicases"/>
</dbReference>
<dbReference type="GO" id="GO:0003723">
    <property type="term" value="F:RNA binding"/>
    <property type="evidence" value="ECO:0007669"/>
    <property type="project" value="TreeGrafter"/>
</dbReference>
<proteinExistence type="predicted"/>
<name>A0A812IAI0_9DINO</name>
<comment type="caution">
    <text evidence="9">The sequence shown here is derived from an EMBL/GenBank/DDBJ whole genome shotgun (WGS) entry which is preliminary data.</text>
</comment>
<evidence type="ECO:0000256" key="7">
    <source>
        <dbReference type="SAM" id="MobiDB-lite"/>
    </source>
</evidence>
<evidence type="ECO:0000256" key="1">
    <source>
        <dbReference type="ARBA" id="ARBA00012552"/>
    </source>
</evidence>
<dbReference type="InterPro" id="IPR001650">
    <property type="entry name" value="Helicase_C-like"/>
</dbReference>
<feature type="domain" description="Helicase C-terminal" evidence="8">
    <location>
        <begin position="972"/>
        <end position="1120"/>
    </location>
</feature>
<keyword evidence="10" id="KW-1185">Reference proteome</keyword>
<dbReference type="PROSITE" id="PS51194">
    <property type="entry name" value="HELICASE_CTER"/>
    <property type="match status" value="1"/>
</dbReference>
<keyword evidence="2" id="KW-0547">Nucleotide-binding</keyword>
<dbReference type="GO" id="GO:0005524">
    <property type="term" value="F:ATP binding"/>
    <property type="evidence" value="ECO:0007669"/>
    <property type="project" value="UniProtKB-KW"/>
</dbReference>
<evidence type="ECO:0000256" key="3">
    <source>
        <dbReference type="ARBA" id="ARBA00022801"/>
    </source>
</evidence>
<dbReference type="GO" id="GO:0003724">
    <property type="term" value="F:RNA helicase activity"/>
    <property type="evidence" value="ECO:0007669"/>
    <property type="project" value="UniProtKB-EC"/>
</dbReference>
<dbReference type="GO" id="GO:0016787">
    <property type="term" value="F:hydrolase activity"/>
    <property type="evidence" value="ECO:0007669"/>
    <property type="project" value="UniProtKB-KW"/>
</dbReference>
<feature type="compositionally biased region" description="Basic and acidic residues" evidence="7">
    <location>
        <begin position="29"/>
        <end position="70"/>
    </location>
</feature>
<evidence type="ECO:0000313" key="9">
    <source>
        <dbReference type="EMBL" id="CAE7031095.1"/>
    </source>
</evidence>
<dbReference type="EMBL" id="CAJNDS010000227">
    <property type="protein sequence ID" value="CAE7031095.1"/>
    <property type="molecule type" value="Genomic_DNA"/>
</dbReference>
<dbReference type="InterPro" id="IPR043136">
    <property type="entry name" value="B30.2/SPRY_sf"/>
</dbReference>
<dbReference type="PANTHER" id="PTHR47963:SF8">
    <property type="entry name" value="ATP-DEPENDENT RNA HELICASE DEAD"/>
    <property type="match status" value="1"/>
</dbReference>